<comment type="caution">
    <text evidence="14">The sequence shown here is derived from an EMBL/GenBank/DDBJ whole genome shotgun (WGS) entry which is preliminary data.</text>
</comment>
<dbReference type="GO" id="GO:0009733">
    <property type="term" value="P:response to auxin"/>
    <property type="evidence" value="ECO:0007669"/>
    <property type="project" value="UniProtKB-ARBA"/>
</dbReference>
<keyword evidence="6 8" id="KW-0539">Nucleus</keyword>
<evidence type="ECO:0000313" key="14">
    <source>
        <dbReference type="EMBL" id="KAK4781089.1"/>
    </source>
</evidence>
<keyword evidence="4 8" id="KW-0371">Homeobox</keyword>
<dbReference type="InterPro" id="IPR001356">
    <property type="entry name" value="HD"/>
</dbReference>
<evidence type="ECO:0000256" key="1">
    <source>
        <dbReference type="ARBA" id="ARBA00004123"/>
    </source>
</evidence>
<dbReference type="Proteomes" id="UP001345219">
    <property type="component" value="Chromosome 13"/>
</dbReference>
<evidence type="ECO:0000256" key="11">
    <source>
        <dbReference type="SAM" id="Coils"/>
    </source>
</evidence>
<organism evidence="14 15">
    <name type="scientific">Trapa incisa</name>
    <dbReference type="NCBI Taxonomy" id="236973"/>
    <lineage>
        <taxon>Eukaryota</taxon>
        <taxon>Viridiplantae</taxon>
        <taxon>Streptophyta</taxon>
        <taxon>Embryophyta</taxon>
        <taxon>Tracheophyta</taxon>
        <taxon>Spermatophyta</taxon>
        <taxon>Magnoliopsida</taxon>
        <taxon>eudicotyledons</taxon>
        <taxon>Gunneridae</taxon>
        <taxon>Pentapetalae</taxon>
        <taxon>rosids</taxon>
        <taxon>malvids</taxon>
        <taxon>Myrtales</taxon>
        <taxon>Lythraceae</taxon>
        <taxon>Trapa</taxon>
    </lineage>
</organism>
<keyword evidence="5 10" id="KW-0804">Transcription</keyword>
<evidence type="ECO:0000256" key="9">
    <source>
        <dbReference type="RuleBase" id="RU000682"/>
    </source>
</evidence>
<dbReference type="Gene3D" id="1.10.10.60">
    <property type="entry name" value="Homeodomain-like"/>
    <property type="match status" value="1"/>
</dbReference>
<dbReference type="CDD" id="cd00086">
    <property type="entry name" value="homeodomain"/>
    <property type="match status" value="1"/>
</dbReference>
<feature type="domain" description="Homeobox" evidence="13">
    <location>
        <begin position="57"/>
        <end position="117"/>
    </location>
</feature>
<comment type="similarity">
    <text evidence="7 10">Belongs to the HD-ZIP homeobox family. Class I subfamily.</text>
</comment>
<evidence type="ECO:0000256" key="4">
    <source>
        <dbReference type="ARBA" id="ARBA00023155"/>
    </source>
</evidence>
<comment type="subcellular location">
    <subcellularLocation>
        <location evidence="1 8 9">Nucleus</location>
    </subcellularLocation>
</comment>
<dbReference type="InterPro" id="IPR045224">
    <property type="entry name" value="HDZip_class_I_plant"/>
</dbReference>
<feature type="coiled-coil region" evidence="11">
    <location>
        <begin position="109"/>
        <end position="164"/>
    </location>
</feature>
<keyword evidence="3 8" id="KW-0238">DNA-binding</keyword>
<evidence type="ECO:0000256" key="8">
    <source>
        <dbReference type="PROSITE-ProRule" id="PRU00108"/>
    </source>
</evidence>
<evidence type="ECO:0000256" key="6">
    <source>
        <dbReference type="ARBA" id="ARBA00023242"/>
    </source>
</evidence>
<dbReference type="PRINTS" id="PR00031">
    <property type="entry name" value="HTHREPRESSR"/>
</dbReference>
<feature type="region of interest" description="Disordered" evidence="12">
    <location>
        <begin position="31"/>
        <end position="66"/>
    </location>
</feature>
<evidence type="ECO:0000256" key="12">
    <source>
        <dbReference type="SAM" id="MobiDB-lite"/>
    </source>
</evidence>
<keyword evidence="11" id="KW-0175">Coiled coil</keyword>
<dbReference type="GO" id="GO:0000981">
    <property type="term" value="F:DNA-binding transcription factor activity, RNA polymerase II-specific"/>
    <property type="evidence" value="ECO:0007669"/>
    <property type="project" value="UniProtKB-UniRule"/>
</dbReference>
<evidence type="ECO:0000256" key="7">
    <source>
        <dbReference type="ARBA" id="ARBA00025748"/>
    </source>
</evidence>
<dbReference type="SMART" id="SM00389">
    <property type="entry name" value="HOX"/>
    <property type="match status" value="1"/>
</dbReference>
<dbReference type="GO" id="GO:0043565">
    <property type="term" value="F:sequence-specific DNA binding"/>
    <property type="evidence" value="ECO:0007669"/>
    <property type="project" value="TreeGrafter"/>
</dbReference>
<dbReference type="InterPro" id="IPR009057">
    <property type="entry name" value="Homeodomain-like_sf"/>
</dbReference>
<feature type="compositionally biased region" description="Basic residues" evidence="12">
    <location>
        <begin position="41"/>
        <end position="50"/>
    </location>
</feature>
<keyword evidence="2 10" id="KW-0805">Transcription regulation</keyword>
<evidence type="ECO:0000256" key="10">
    <source>
        <dbReference type="RuleBase" id="RU369038"/>
    </source>
</evidence>
<dbReference type="SUPFAM" id="SSF46689">
    <property type="entry name" value="Homeodomain-like"/>
    <property type="match status" value="1"/>
</dbReference>
<gene>
    <name evidence="14" type="ORF">SAY87_017195</name>
</gene>
<keyword evidence="15" id="KW-1185">Reference proteome</keyword>
<reference evidence="14 15" key="1">
    <citation type="journal article" date="2023" name="Hortic Res">
        <title>Pangenome of water caltrop reveals structural variations and asymmetric subgenome divergence after allopolyploidization.</title>
        <authorList>
            <person name="Zhang X."/>
            <person name="Chen Y."/>
            <person name="Wang L."/>
            <person name="Yuan Y."/>
            <person name="Fang M."/>
            <person name="Shi L."/>
            <person name="Lu R."/>
            <person name="Comes H.P."/>
            <person name="Ma Y."/>
            <person name="Chen Y."/>
            <person name="Huang G."/>
            <person name="Zhou Y."/>
            <person name="Zheng Z."/>
            <person name="Qiu Y."/>
        </authorList>
    </citation>
    <scope>NUCLEOTIDE SEQUENCE [LARGE SCALE GENOMIC DNA]</scope>
    <source>
        <tissue evidence="14">Roots</tissue>
    </source>
</reference>
<protein>
    <recommendedName>
        <fullName evidence="10">Homeobox-leucine zipper protein</fullName>
    </recommendedName>
    <alternativeName>
        <fullName evidence="10">HD-ZIP protein</fullName>
    </alternativeName>
    <alternativeName>
        <fullName evidence="10">Homeodomain transcription factor</fullName>
    </alternativeName>
</protein>
<evidence type="ECO:0000259" key="13">
    <source>
        <dbReference type="PROSITE" id="PS50071"/>
    </source>
</evidence>
<proteinExistence type="inferred from homology"/>
<evidence type="ECO:0000256" key="3">
    <source>
        <dbReference type="ARBA" id="ARBA00023125"/>
    </source>
</evidence>
<dbReference type="FunFam" id="1.10.10.60:FF:000241">
    <property type="entry name" value="homeobox-leucine zipper protein ATHB-40"/>
    <property type="match status" value="1"/>
</dbReference>
<dbReference type="InterPro" id="IPR017970">
    <property type="entry name" value="Homeobox_CS"/>
</dbReference>
<dbReference type="AlphaFoldDB" id="A0AAN7LAN3"/>
<dbReference type="Pfam" id="PF00046">
    <property type="entry name" value="Homeodomain"/>
    <property type="match status" value="1"/>
</dbReference>
<accession>A0AAN7LAN3</accession>
<evidence type="ECO:0000256" key="2">
    <source>
        <dbReference type="ARBA" id="ARBA00023015"/>
    </source>
</evidence>
<evidence type="ECO:0000313" key="15">
    <source>
        <dbReference type="Proteomes" id="UP001345219"/>
    </source>
</evidence>
<comment type="function">
    <text evidence="10">Transcription factor.</text>
</comment>
<dbReference type="PANTHER" id="PTHR24326">
    <property type="entry name" value="HOMEOBOX-LEUCINE ZIPPER PROTEIN"/>
    <property type="match status" value="1"/>
</dbReference>
<dbReference type="InterPro" id="IPR000047">
    <property type="entry name" value="HTH_motif"/>
</dbReference>
<dbReference type="GO" id="GO:0005634">
    <property type="term" value="C:nucleus"/>
    <property type="evidence" value="ECO:0007669"/>
    <property type="project" value="UniProtKB-SubCell"/>
</dbReference>
<dbReference type="PROSITE" id="PS50071">
    <property type="entry name" value="HOMEOBOX_2"/>
    <property type="match status" value="1"/>
</dbReference>
<dbReference type="PANTHER" id="PTHR24326:SF527">
    <property type="entry name" value="HOMEOBOX-LEUCINE ZIPPER PROTEIN ATHB-40"/>
    <property type="match status" value="1"/>
</dbReference>
<dbReference type="GO" id="GO:0045893">
    <property type="term" value="P:positive regulation of DNA-templated transcription"/>
    <property type="evidence" value="ECO:0007669"/>
    <property type="project" value="TreeGrafter"/>
</dbReference>
<name>A0AAN7LAN3_9MYRT</name>
<feature type="DNA-binding region" description="Homeobox" evidence="8">
    <location>
        <begin position="59"/>
        <end position="118"/>
    </location>
</feature>
<evidence type="ECO:0000256" key="5">
    <source>
        <dbReference type="ARBA" id="ARBA00023163"/>
    </source>
</evidence>
<dbReference type="PROSITE" id="PS00027">
    <property type="entry name" value="HOMEOBOX_1"/>
    <property type="match status" value="1"/>
</dbReference>
<sequence>MTTAIEDQVEADPHGLLMISQLFPGAYAQYHLPPLQSQGPKPRRQRRKKNRGGDGSSSGGVKKRKLSDEQVRLLEQNFGNEHKLESERKDRLASELGLDPRQVAVWFQNRRARWKNKRLEEEYARLKSIHETTVLDKCHLETEIIQLQEKLAEATKEIQRLSVSSPAPDFGVSGNSPISSSISDMGQQQTDFMGEFGILQEYHGYHEDVFHIAAPGESDYYNQTLNWYNTLV</sequence>
<dbReference type="EMBL" id="JAXIOK010000001">
    <property type="protein sequence ID" value="KAK4781089.1"/>
    <property type="molecule type" value="Genomic_DNA"/>
</dbReference>